<dbReference type="CDD" id="cd00037">
    <property type="entry name" value="CLECT"/>
    <property type="match status" value="1"/>
</dbReference>
<dbReference type="Proteomes" id="UP000683360">
    <property type="component" value="Unassembled WGS sequence"/>
</dbReference>
<dbReference type="OrthoDB" id="6162957at2759"/>
<dbReference type="InterPro" id="IPR016187">
    <property type="entry name" value="CTDL_fold"/>
</dbReference>
<reference evidence="3" key="1">
    <citation type="submission" date="2021-03" db="EMBL/GenBank/DDBJ databases">
        <authorList>
            <person name="Bekaert M."/>
        </authorList>
    </citation>
    <scope>NUCLEOTIDE SEQUENCE</scope>
</reference>
<name>A0A8S3VD82_MYTED</name>
<keyword evidence="1" id="KW-1015">Disulfide bond</keyword>
<comment type="caution">
    <text evidence="3">The sequence shown here is derived from an EMBL/GenBank/DDBJ whole genome shotgun (WGS) entry which is preliminary data.</text>
</comment>
<dbReference type="PANTHER" id="PTHR22803">
    <property type="entry name" value="MANNOSE, PHOSPHOLIPASE, LECTIN RECEPTOR RELATED"/>
    <property type="match status" value="1"/>
</dbReference>
<evidence type="ECO:0000256" key="1">
    <source>
        <dbReference type="ARBA" id="ARBA00023157"/>
    </source>
</evidence>
<dbReference type="EMBL" id="CAJPWZ010003259">
    <property type="protein sequence ID" value="CAG2255147.1"/>
    <property type="molecule type" value="Genomic_DNA"/>
</dbReference>
<feature type="domain" description="C-type lectin" evidence="2">
    <location>
        <begin position="128"/>
        <end position="242"/>
    </location>
</feature>
<dbReference type="PROSITE" id="PS00615">
    <property type="entry name" value="C_TYPE_LECTIN_1"/>
    <property type="match status" value="1"/>
</dbReference>
<accession>A0A8S3VD82</accession>
<dbReference type="AlphaFoldDB" id="A0A8S3VD82"/>
<keyword evidence="4" id="KW-1185">Reference proteome</keyword>
<dbReference type="SUPFAM" id="SSF56436">
    <property type="entry name" value="C-type lectin-like"/>
    <property type="match status" value="1"/>
</dbReference>
<dbReference type="InterPro" id="IPR016186">
    <property type="entry name" value="C-type_lectin-like/link_sf"/>
</dbReference>
<dbReference type="Gene3D" id="3.10.100.10">
    <property type="entry name" value="Mannose-Binding Protein A, subunit A"/>
    <property type="match status" value="1"/>
</dbReference>
<evidence type="ECO:0000313" key="3">
    <source>
        <dbReference type="EMBL" id="CAG2255147.1"/>
    </source>
</evidence>
<dbReference type="InterPro" id="IPR001304">
    <property type="entry name" value="C-type_lectin-like"/>
</dbReference>
<evidence type="ECO:0000313" key="4">
    <source>
        <dbReference type="Proteomes" id="UP000683360"/>
    </source>
</evidence>
<organism evidence="3 4">
    <name type="scientific">Mytilus edulis</name>
    <name type="common">Blue mussel</name>
    <dbReference type="NCBI Taxonomy" id="6550"/>
    <lineage>
        <taxon>Eukaryota</taxon>
        <taxon>Metazoa</taxon>
        <taxon>Spiralia</taxon>
        <taxon>Lophotrochozoa</taxon>
        <taxon>Mollusca</taxon>
        <taxon>Bivalvia</taxon>
        <taxon>Autobranchia</taxon>
        <taxon>Pteriomorphia</taxon>
        <taxon>Mytilida</taxon>
        <taxon>Mytiloidea</taxon>
        <taxon>Mytilidae</taxon>
        <taxon>Mytilinae</taxon>
        <taxon>Mytilus</taxon>
    </lineage>
</organism>
<dbReference type="InterPro" id="IPR018378">
    <property type="entry name" value="C-type_lectin_CS"/>
</dbReference>
<dbReference type="InterPro" id="IPR050111">
    <property type="entry name" value="C-type_lectin/snaclec_domain"/>
</dbReference>
<dbReference type="SMART" id="SM00034">
    <property type="entry name" value="CLECT"/>
    <property type="match status" value="1"/>
</dbReference>
<gene>
    <name evidence="3" type="ORF">MEDL_66579</name>
</gene>
<evidence type="ECO:0000259" key="2">
    <source>
        <dbReference type="PROSITE" id="PS50041"/>
    </source>
</evidence>
<sequence>MRYKQKLPPIPKKINSQEHVSTLNEQKHLRNTTGFVMMYWCLYLNTNLKSSPKQKRKPRVSFSKTILGEYNKTAKEDFEKSRKSVADVQDNINKVINQLKTMGQKITKLDNDFKALGKDLRKTKWHKYNGHCYYYGSDLKDWFMAEKKCREISGYIAKIDDKEENTNLAANRPQSGKDYWIGLTDLKEGIWRWTYDQSKAVFQTWLSGYGAKGIKNNCAMINGIKTPWVDYDCHYKAFYICESNFCF</sequence>
<dbReference type="PROSITE" id="PS50041">
    <property type="entry name" value="C_TYPE_LECTIN_2"/>
    <property type="match status" value="1"/>
</dbReference>
<protein>
    <submittedName>
        <fullName evidence="3">MRC</fullName>
    </submittedName>
</protein>
<proteinExistence type="predicted"/>
<dbReference type="Pfam" id="PF00059">
    <property type="entry name" value="Lectin_C"/>
    <property type="match status" value="1"/>
</dbReference>